<keyword evidence="3" id="KW-1185">Reference proteome</keyword>
<proteinExistence type="predicted"/>
<reference evidence="2 3" key="1">
    <citation type="journal article" date="2016" name="Sci. Rep.">
        <title>Complete genome sequence and transcriptomic analysis of a novel marine strain Bacillus weihaiensis reveals the mechanism of brown algae degradation.</title>
        <authorList>
            <person name="Zhu Y."/>
            <person name="Chen P."/>
            <person name="Bao Y."/>
            <person name="Men Y."/>
            <person name="Zeng Y."/>
            <person name="Yang J."/>
            <person name="Sun J."/>
            <person name="Sun Y."/>
        </authorList>
    </citation>
    <scope>NUCLEOTIDE SEQUENCE [LARGE SCALE GENOMIC DNA]</scope>
    <source>
        <strain evidence="2 3">Alg07</strain>
    </source>
</reference>
<dbReference type="AlphaFoldDB" id="A0A1L3MMC4"/>
<evidence type="ECO:0000256" key="1">
    <source>
        <dbReference type="SAM" id="Phobius"/>
    </source>
</evidence>
<feature type="transmembrane region" description="Helical" evidence="1">
    <location>
        <begin position="219"/>
        <end position="240"/>
    </location>
</feature>
<keyword evidence="1" id="KW-0812">Transmembrane</keyword>
<feature type="transmembrane region" description="Helical" evidence="1">
    <location>
        <begin position="418"/>
        <end position="440"/>
    </location>
</feature>
<gene>
    <name evidence="2" type="ORF">A9C19_01230</name>
</gene>
<dbReference type="Proteomes" id="UP000181936">
    <property type="component" value="Chromosome"/>
</dbReference>
<feature type="transmembrane region" description="Helical" evidence="1">
    <location>
        <begin position="146"/>
        <end position="163"/>
    </location>
</feature>
<feature type="transmembrane region" description="Helical" evidence="1">
    <location>
        <begin position="362"/>
        <end position="381"/>
    </location>
</feature>
<accession>A0A1L3MMC4</accession>
<feature type="transmembrane region" description="Helical" evidence="1">
    <location>
        <begin position="69"/>
        <end position="93"/>
    </location>
</feature>
<feature type="transmembrane region" description="Helical" evidence="1">
    <location>
        <begin position="298"/>
        <end position="326"/>
    </location>
</feature>
<dbReference type="STRING" id="1547283.A9C19_01230"/>
<dbReference type="OrthoDB" id="2516957at2"/>
<feature type="transmembrane region" description="Helical" evidence="1">
    <location>
        <begin position="393"/>
        <end position="412"/>
    </location>
</feature>
<organism evidence="2 3">
    <name type="scientific">Bacillus weihaiensis</name>
    <dbReference type="NCBI Taxonomy" id="1547283"/>
    <lineage>
        <taxon>Bacteria</taxon>
        <taxon>Bacillati</taxon>
        <taxon>Bacillota</taxon>
        <taxon>Bacilli</taxon>
        <taxon>Bacillales</taxon>
        <taxon>Bacillaceae</taxon>
        <taxon>Bacillus</taxon>
    </lineage>
</organism>
<feature type="transmembrane region" description="Helical" evidence="1">
    <location>
        <begin position="6"/>
        <end position="23"/>
    </location>
</feature>
<feature type="transmembrane region" description="Helical" evidence="1">
    <location>
        <begin position="338"/>
        <end position="356"/>
    </location>
</feature>
<keyword evidence="1" id="KW-0472">Membrane</keyword>
<feature type="transmembrane region" description="Helical" evidence="1">
    <location>
        <begin position="252"/>
        <end position="278"/>
    </location>
</feature>
<feature type="transmembrane region" description="Helical" evidence="1">
    <location>
        <begin position="44"/>
        <end position="63"/>
    </location>
</feature>
<evidence type="ECO:0000313" key="2">
    <source>
        <dbReference type="EMBL" id="APH03487.1"/>
    </source>
</evidence>
<dbReference type="KEGG" id="bwh:A9C19_01230"/>
<evidence type="ECO:0000313" key="3">
    <source>
        <dbReference type="Proteomes" id="UP000181936"/>
    </source>
</evidence>
<name>A0A1L3MMC4_9BACI</name>
<dbReference type="EMBL" id="CP016020">
    <property type="protein sequence ID" value="APH03487.1"/>
    <property type="molecule type" value="Genomic_DNA"/>
</dbReference>
<evidence type="ECO:0008006" key="4">
    <source>
        <dbReference type="Google" id="ProtNLM"/>
    </source>
</evidence>
<feature type="transmembrane region" description="Helical" evidence="1">
    <location>
        <begin position="175"/>
        <end position="193"/>
    </location>
</feature>
<keyword evidence="1" id="KW-1133">Transmembrane helix</keyword>
<sequence length="443" mass="50254">MIDWYLMLFIGLTVLISNMKYFGEHKTKADYLFHKQEFGLSEGTFRILFGILSGTTVVLPIYLLQKIGYLGGFVLAMVGLFTLYGYSLFAPRIKARLLDLQSHHSQIKPMTKKMMIYVLMLINFEGFLVQALLAEEVLTTVLHVPTSLPLLVICFSCFIFAGMGGSIGLQKVGSFLLICLLLGITIIPISLYLTQGINPTFQAITSRFPIFLETDHNQLFLYSLLVFIIMSGYLVTNISVNTSLMKIKEKRLKLSLTISAFCWMSVSIAFTAIYIYFIGQSGHISTFYTSLFEQLSPILLYLFVISSLSMFIMSAASSLFSVASLTVLVKDKSNFQKLYIWLCGLSFLPLLLHVYVEDLVQFAIIFYGNLFAACLPIFYYFLKKEREMEVSMFIPICLVSLGIFGTLFSLYTSFIQGVLLSFIFAWICLLINKILFVIYFSEK</sequence>
<protein>
    <recommendedName>
        <fullName evidence="4">Sodium:solute symporter</fullName>
    </recommendedName>
</protein>
<dbReference type="RefSeq" id="WP_072578276.1">
    <property type="nucleotide sequence ID" value="NZ_CP016020.1"/>
</dbReference>
<feature type="transmembrane region" description="Helical" evidence="1">
    <location>
        <begin position="114"/>
        <end position="134"/>
    </location>
</feature>